<accession>A0A803P979</accession>
<proteinExistence type="predicted"/>
<protein>
    <submittedName>
        <fullName evidence="3">Uncharacterized protein</fullName>
    </submittedName>
</protein>
<organism evidence="3 4">
    <name type="scientific">Cannabis sativa</name>
    <name type="common">Hemp</name>
    <name type="synonym">Marijuana</name>
    <dbReference type="NCBI Taxonomy" id="3483"/>
    <lineage>
        <taxon>Eukaryota</taxon>
        <taxon>Viridiplantae</taxon>
        <taxon>Streptophyta</taxon>
        <taxon>Embryophyta</taxon>
        <taxon>Tracheophyta</taxon>
        <taxon>Spermatophyta</taxon>
        <taxon>Magnoliopsida</taxon>
        <taxon>eudicotyledons</taxon>
        <taxon>Gunneridae</taxon>
        <taxon>Pentapetalae</taxon>
        <taxon>rosids</taxon>
        <taxon>fabids</taxon>
        <taxon>Rosales</taxon>
        <taxon>Cannabaceae</taxon>
        <taxon>Cannabis</taxon>
    </lineage>
</organism>
<reference evidence="3" key="2">
    <citation type="submission" date="2021-03" db="UniProtKB">
        <authorList>
            <consortium name="EnsemblPlants"/>
        </authorList>
    </citation>
    <scope>IDENTIFICATION</scope>
</reference>
<dbReference type="Gramene" id="evm.model.03.482">
    <property type="protein sequence ID" value="cds.evm.model.03.482"/>
    <property type="gene ID" value="evm.TU.03.482"/>
</dbReference>
<dbReference type="Proteomes" id="UP000596661">
    <property type="component" value="Chromosome 3"/>
</dbReference>
<feature type="coiled-coil region" evidence="1">
    <location>
        <begin position="109"/>
        <end position="157"/>
    </location>
</feature>
<sequence length="231" mass="26621">MFKSPPTVDKKSKKRATQEVPTAMSVNEQPTGSMHQVKFFGPRLEMVLLKPSWSGLKARSSAHCTLPMVGVTSRVLGLPTGSFSREAALRIWQKRVMNSCIKEHRDTLAKKWNDSMAEVSRAKEEAERQDQVDQKTIKELEDAIKSLHGDHDKKLKEAEAETKDRVNSIVRRTIYQAWLANPDMDFSFRVKELILCLPYARRPGEKNLARRKRLRWNKKIYPSLLQCRLGF</sequence>
<dbReference type="EnsemblPlants" id="evm.model.03.482">
    <property type="protein sequence ID" value="cds.evm.model.03.482"/>
    <property type="gene ID" value="evm.TU.03.482"/>
</dbReference>
<evidence type="ECO:0000313" key="4">
    <source>
        <dbReference type="Proteomes" id="UP000596661"/>
    </source>
</evidence>
<name>A0A803P979_CANSA</name>
<feature type="region of interest" description="Disordered" evidence="2">
    <location>
        <begin position="1"/>
        <end position="30"/>
    </location>
</feature>
<dbReference type="EMBL" id="UZAU01000258">
    <property type="status" value="NOT_ANNOTATED_CDS"/>
    <property type="molecule type" value="Genomic_DNA"/>
</dbReference>
<dbReference type="AlphaFoldDB" id="A0A803P979"/>
<evidence type="ECO:0000256" key="1">
    <source>
        <dbReference type="SAM" id="Coils"/>
    </source>
</evidence>
<keyword evidence="1" id="KW-0175">Coiled coil</keyword>
<keyword evidence="4" id="KW-1185">Reference proteome</keyword>
<reference evidence="3" key="1">
    <citation type="submission" date="2018-11" db="EMBL/GenBank/DDBJ databases">
        <authorList>
            <person name="Grassa J C."/>
        </authorList>
    </citation>
    <scope>NUCLEOTIDE SEQUENCE [LARGE SCALE GENOMIC DNA]</scope>
</reference>
<evidence type="ECO:0000256" key="2">
    <source>
        <dbReference type="SAM" id="MobiDB-lite"/>
    </source>
</evidence>
<evidence type="ECO:0000313" key="3">
    <source>
        <dbReference type="EnsemblPlants" id="cds.evm.model.03.482"/>
    </source>
</evidence>